<dbReference type="Gene3D" id="2.60.40.10">
    <property type="entry name" value="Immunoglobulins"/>
    <property type="match status" value="1"/>
</dbReference>
<dbReference type="Pfam" id="PF00094">
    <property type="entry name" value="VWD"/>
    <property type="match status" value="1"/>
</dbReference>
<dbReference type="PROSITE" id="PS51257">
    <property type="entry name" value="PROKAR_LIPOPROTEIN"/>
    <property type="match status" value="1"/>
</dbReference>
<comment type="subcellular location">
    <subcellularLocation>
        <location evidence="1">Membrane</location>
    </subcellularLocation>
    <subcellularLocation>
        <location evidence="2">Secreted</location>
    </subcellularLocation>
</comment>
<name>A0A9W9ZY64_9CNID</name>
<dbReference type="FunFam" id="2.10.25.10:FF:000014">
    <property type="entry name" value="Latent-transforming growth factor beta-binding protein 3"/>
    <property type="match status" value="1"/>
</dbReference>
<evidence type="ECO:0000256" key="1">
    <source>
        <dbReference type="ARBA" id="ARBA00004370"/>
    </source>
</evidence>
<keyword evidence="4 12" id="KW-0245">EGF-like domain</keyword>
<dbReference type="SMART" id="SM00179">
    <property type="entry name" value="EGF_CA"/>
    <property type="match status" value="5"/>
</dbReference>
<dbReference type="PROSITE" id="PS50856">
    <property type="entry name" value="AMOP"/>
    <property type="match status" value="1"/>
</dbReference>
<evidence type="ECO:0000259" key="15">
    <source>
        <dbReference type="PROSITE" id="PS50856"/>
    </source>
</evidence>
<reference evidence="17" key="1">
    <citation type="submission" date="2023-01" db="EMBL/GenBank/DDBJ databases">
        <title>Genome assembly of the deep-sea coral Lophelia pertusa.</title>
        <authorList>
            <person name="Herrera S."/>
            <person name="Cordes E."/>
        </authorList>
    </citation>
    <scope>NUCLEOTIDE SEQUENCE</scope>
    <source>
        <strain evidence="17">USNM1676648</strain>
        <tissue evidence="17">Polyp</tissue>
    </source>
</reference>
<proteinExistence type="predicted"/>
<evidence type="ECO:0000256" key="3">
    <source>
        <dbReference type="ARBA" id="ARBA00022525"/>
    </source>
</evidence>
<dbReference type="GO" id="GO:0007160">
    <property type="term" value="P:cell-matrix adhesion"/>
    <property type="evidence" value="ECO:0007669"/>
    <property type="project" value="InterPro"/>
</dbReference>
<dbReference type="SMART" id="SM00216">
    <property type="entry name" value="VWD"/>
    <property type="match status" value="1"/>
</dbReference>
<evidence type="ECO:0000256" key="7">
    <source>
        <dbReference type="ARBA" id="ARBA00022737"/>
    </source>
</evidence>
<protein>
    <submittedName>
        <fullName evidence="17">Uncharacterized protein</fullName>
    </submittedName>
</protein>
<dbReference type="SMART" id="SM00539">
    <property type="entry name" value="NIDO"/>
    <property type="match status" value="1"/>
</dbReference>
<keyword evidence="11" id="KW-0325">Glycoprotein</keyword>
<sequence length="1688" mass="191451">MMRVPDTGGFVAMVTLSCLLLFVGRMENSASAQQVEASASCKASYRLAGLENKTLYEEEYRNDTDKPRSILDIIGYHLNSSSREVIATTLNITTGCLDYLDFMTRQQFSLIFMDTCQFKNITFEDVFTRVFSKEIEGILFRTANLKNHLGKYDINGNETLKELAMPNNTNLNETTVLQLLLAPLNHTDVKDLSGLLEINSTWFDLLNHTTSELAEILGVPEDDLKHYSYLTLLKLSFTGKYFFLKLKLKIREVRASLKRSWREITAELTNVTTVLDVVVAHVPERLRCLTSFIIDVKGRDLQLLNRTLPEFAELLNKTVVEFQGYTLGKLITFILKTRKTIDVINGETRLEIKKAVYKILMSYNVTFADLIKSFKLTEYIIHNLSPFKIEVLCARYTLIRYATNLQLTLTDVAVKLNKTEAELSYNLTVKEFHVVIRKLLIVRTFEVMSHMLGVSRHFLENSLDIHGPVSRLSMCKLDAFFNITRHTVLDLSEVVTQKTLAFVVQINGVSITFAYKLTIEQFITQIMHLDVHYFFKLNGLQYSYRPSRLRILLKYRFFELERLFHLHEDDGEIVVHRFSIFRHSLVWIINKIIFLVETDVDECRPRRNRCDHHSRCTNLPGSYECHCPVRGYRGRYCHDINECNEGLAICPKNAHCKNIPGSYECECGRGFRHNVRNNTCDDINECASSDNNCYWGNLQCTNTEGSYSCSCPDGYAYDARFLICRDINECRNDRDICSRINENAICRNKRPGFECNCENGFESHYNHSVSSKVLVNCTDIDECARGHAVCPLNSECINTIGGAECRCFHGYEKKGGRCRAKRFIRILLVWVRVITFRKHNRVDIPSGFLYFGKVHKRVYIYQNGLISIGNHYHRSEPKRLKDLEKDVLAVFWANTDVTSSSRISYQVVDRSTPEFREQLDNTSDLLKNCSGLDEFKATWMLVVTWDRVSPYARFGSRRFNPYVGEQSTYQAVIITNGTSTYLIYSYEDGGMNWNRRLRRKCAVGYATKDKMHSYEEEDSFKEDIFHIDNKEFVNGIGEKKRGVLCMSLNTPDGPTVLTNEQKCMNWYNEEPDPDSWLEELSDCPASDRVARRDNSYRIVSSTGSRGSRVDCYERRFATRVYGASHQCCYYKSGRRNNAFISDAPQAGRSYRYHFSNRALRQKSDIEPFEACCSEGESTLCSLFDEKRPLTTAASAPPSNPPCSCRVLAGGCFFGRSCRPRPRPRRRFVIFRAWFFGDPHITSLDGCKYTFNGLGDYVMLRSKDKSLHLHAKTKRPRTAEGKLSNATVFSAFALKTNTSDGVTAVQISFDGLVPGNLSITVTRRNGSCQNYTIVDFDEGVAFTGLLIVRSTINNKTVIISLPSGFSVEVTPGKNLVQLSVSASAELMNNTEGLLGNFNGDKKDDLQYPNGTMISCNASEENIFELGQKWVVPHEDRMFVSSSCMLQNVSFDKTFVPAFLNLSAVSAEDRAICGTNSECLFDLSQTGDKELAGQSRGFEEENQAIQDEIANIPPEIKGPAEINVTLREKVMFYLQVSDANNDTVTLEVEDLPEGAMFNFTSEGNVGHFEWTPVNATNITLEFVATDSKNDTTVLPVIINMCRCENNGECDFTEFVGDNTGPFRVVGCNCSDGFEGTFCEIEVADACMDDPCYDNVTCNTTRNPFGFRCGPCPAGLTGDGENCFGKGCLPC</sequence>
<dbReference type="InterPro" id="IPR013783">
    <property type="entry name" value="Ig-like_fold"/>
</dbReference>
<evidence type="ECO:0000256" key="9">
    <source>
        <dbReference type="ARBA" id="ARBA00023136"/>
    </source>
</evidence>
<dbReference type="Proteomes" id="UP001163046">
    <property type="component" value="Unassembled WGS sequence"/>
</dbReference>
<feature type="signal peptide" evidence="13">
    <location>
        <begin position="1"/>
        <end position="32"/>
    </location>
</feature>
<dbReference type="PROSITE" id="PS00010">
    <property type="entry name" value="ASX_HYDROXYL"/>
    <property type="match status" value="4"/>
</dbReference>
<feature type="chain" id="PRO_5040722332" evidence="13">
    <location>
        <begin position="33"/>
        <end position="1688"/>
    </location>
</feature>
<organism evidence="17 18">
    <name type="scientific">Desmophyllum pertusum</name>
    <dbReference type="NCBI Taxonomy" id="174260"/>
    <lineage>
        <taxon>Eukaryota</taxon>
        <taxon>Metazoa</taxon>
        <taxon>Cnidaria</taxon>
        <taxon>Anthozoa</taxon>
        <taxon>Hexacorallia</taxon>
        <taxon>Scleractinia</taxon>
        <taxon>Caryophylliina</taxon>
        <taxon>Caryophylliidae</taxon>
        <taxon>Desmophyllum</taxon>
    </lineage>
</organism>
<evidence type="ECO:0000256" key="8">
    <source>
        <dbReference type="ARBA" id="ARBA00022989"/>
    </source>
</evidence>
<dbReference type="Pfam" id="PF06119">
    <property type="entry name" value="NIDO"/>
    <property type="match status" value="1"/>
</dbReference>
<dbReference type="SUPFAM" id="SSF57184">
    <property type="entry name" value="Growth factor receptor domain"/>
    <property type="match status" value="1"/>
</dbReference>
<keyword evidence="7" id="KW-0677">Repeat</keyword>
<dbReference type="PROSITE" id="PS00022">
    <property type="entry name" value="EGF_1"/>
    <property type="match status" value="1"/>
</dbReference>
<feature type="domain" description="EGF-like" evidence="14">
    <location>
        <begin position="682"/>
        <end position="722"/>
    </location>
</feature>
<evidence type="ECO:0000256" key="12">
    <source>
        <dbReference type="PROSITE-ProRule" id="PRU00076"/>
    </source>
</evidence>
<dbReference type="InterPro" id="IPR001881">
    <property type="entry name" value="EGF-like_Ca-bd_dom"/>
</dbReference>
<evidence type="ECO:0000256" key="10">
    <source>
        <dbReference type="ARBA" id="ARBA00023157"/>
    </source>
</evidence>
<keyword evidence="5" id="KW-0812">Transmembrane</keyword>
<comment type="caution">
    <text evidence="17">The sequence shown here is derived from an EMBL/GenBank/DDBJ whole genome shotgun (WGS) entry which is preliminary data.</text>
</comment>
<gene>
    <name evidence="17" type="ORF">OS493_027557</name>
</gene>
<dbReference type="InterPro" id="IPR000742">
    <property type="entry name" value="EGF"/>
</dbReference>
<evidence type="ECO:0000313" key="17">
    <source>
        <dbReference type="EMBL" id="KAJ7390033.1"/>
    </source>
</evidence>
<evidence type="ECO:0000256" key="11">
    <source>
        <dbReference type="ARBA" id="ARBA00023180"/>
    </source>
</evidence>
<dbReference type="GO" id="GO:0005509">
    <property type="term" value="F:calcium ion binding"/>
    <property type="evidence" value="ECO:0007669"/>
    <property type="project" value="InterPro"/>
</dbReference>
<dbReference type="InterPro" id="IPR051495">
    <property type="entry name" value="Epithelial_Barrier/Signaling"/>
</dbReference>
<dbReference type="CDD" id="cd00054">
    <property type="entry name" value="EGF_CA"/>
    <property type="match status" value="5"/>
</dbReference>
<dbReference type="Gene3D" id="2.10.25.10">
    <property type="entry name" value="Laminin"/>
    <property type="match status" value="6"/>
</dbReference>
<dbReference type="PANTHER" id="PTHR13802:SF52">
    <property type="entry name" value="MUCIN-4"/>
    <property type="match status" value="1"/>
</dbReference>
<dbReference type="PROSITE" id="PS01186">
    <property type="entry name" value="EGF_2"/>
    <property type="match status" value="3"/>
</dbReference>
<dbReference type="InterPro" id="IPR049883">
    <property type="entry name" value="NOTCH1_EGF-like"/>
</dbReference>
<comment type="caution">
    <text evidence="12">Lacks conserved residue(s) required for the propagation of feature annotation.</text>
</comment>
<dbReference type="SUPFAM" id="SSF57196">
    <property type="entry name" value="EGF/Laminin"/>
    <property type="match status" value="1"/>
</dbReference>
<dbReference type="InterPro" id="IPR005533">
    <property type="entry name" value="AMOP_dom"/>
</dbReference>
<dbReference type="OrthoDB" id="4405280at2759"/>
<dbReference type="Pfam" id="PF07645">
    <property type="entry name" value="EGF_CA"/>
    <property type="match status" value="5"/>
</dbReference>
<evidence type="ECO:0000259" key="16">
    <source>
        <dbReference type="PROSITE" id="PS51233"/>
    </source>
</evidence>
<dbReference type="EMBL" id="MU825421">
    <property type="protein sequence ID" value="KAJ7390033.1"/>
    <property type="molecule type" value="Genomic_DNA"/>
</dbReference>
<dbReference type="PROSITE" id="PS51233">
    <property type="entry name" value="VWFD"/>
    <property type="match status" value="1"/>
</dbReference>
<feature type="domain" description="AMOP" evidence="15">
    <location>
        <begin position="1055"/>
        <end position="1187"/>
    </location>
</feature>
<evidence type="ECO:0000256" key="5">
    <source>
        <dbReference type="ARBA" id="ARBA00022692"/>
    </source>
</evidence>
<dbReference type="PANTHER" id="PTHR13802">
    <property type="entry name" value="MUCIN 4-RELATED"/>
    <property type="match status" value="1"/>
</dbReference>
<keyword evidence="10" id="KW-1015">Disulfide bond</keyword>
<dbReference type="InterPro" id="IPR056619">
    <property type="entry name" value="C8-3_MUC4"/>
</dbReference>
<dbReference type="InterPro" id="IPR000152">
    <property type="entry name" value="EGF-type_Asp/Asn_hydroxyl_site"/>
</dbReference>
<dbReference type="SMART" id="SM00181">
    <property type="entry name" value="EGF"/>
    <property type="match status" value="6"/>
</dbReference>
<evidence type="ECO:0000256" key="2">
    <source>
        <dbReference type="ARBA" id="ARBA00004613"/>
    </source>
</evidence>
<dbReference type="InterPro" id="IPR009030">
    <property type="entry name" value="Growth_fac_rcpt_cys_sf"/>
</dbReference>
<dbReference type="InterPro" id="IPR003886">
    <property type="entry name" value="NIDO_dom"/>
</dbReference>
<dbReference type="Pfam" id="PF23263">
    <property type="entry name" value="C8-3_MUC4"/>
    <property type="match status" value="1"/>
</dbReference>
<keyword evidence="6 13" id="KW-0732">Signal</keyword>
<accession>A0A9W9ZY64</accession>
<dbReference type="GO" id="GO:0005576">
    <property type="term" value="C:extracellular region"/>
    <property type="evidence" value="ECO:0007669"/>
    <property type="project" value="UniProtKB-SubCell"/>
</dbReference>
<feature type="domain" description="EGF-like" evidence="14">
    <location>
        <begin position="779"/>
        <end position="819"/>
    </location>
</feature>
<keyword evidence="3" id="KW-0964">Secreted</keyword>
<feature type="domain" description="EGF-like" evidence="14">
    <location>
        <begin position="639"/>
        <end position="681"/>
    </location>
</feature>
<evidence type="ECO:0000256" key="4">
    <source>
        <dbReference type="ARBA" id="ARBA00022536"/>
    </source>
</evidence>
<evidence type="ECO:0000313" key="18">
    <source>
        <dbReference type="Proteomes" id="UP001163046"/>
    </source>
</evidence>
<feature type="domain" description="EGF-like" evidence="14">
    <location>
        <begin position="599"/>
        <end position="638"/>
    </location>
</feature>
<dbReference type="SMART" id="SM00723">
    <property type="entry name" value="AMOP"/>
    <property type="match status" value="1"/>
</dbReference>
<feature type="domain" description="VWFD" evidence="16">
    <location>
        <begin position="1230"/>
        <end position="1443"/>
    </location>
</feature>
<dbReference type="PROSITE" id="PS50026">
    <property type="entry name" value="EGF_3"/>
    <property type="match status" value="4"/>
</dbReference>
<dbReference type="GO" id="GO:0016020">
    <property type="term" value="C:membrane"/>
    <property type="evidence" value="ECO:0007669"/>
    <property type="project" value="UniProtKB-SubCell"/>
</dbReference>
<evidence type="ECO:0000256" key="13">
    <source>
        <dbReference type="SAM" id="SignalP"/>
    </source>
</evidence>
<keyword evidence="18" id="KW-1185">Reference proteome</keyword>
<keyword evidence="8" id="KW-1133">Transmembrane helix</keyword>
<keyword evidence="9" id="KW-0472">Membrane</keyword>
<evidence type="ECO:0000256" key="6">
    <source>
        <dbReference type="ARBA" id="ARBA00022729"/>
    </source>
</evidence>
<evidence type="ECO:0000259" key="14">
    <source>
        <dbReference type="PROSITE" id="PS50026"/>
    </source>
</evidence>
<dbReference type="InterPro" id="IPR001846">
    <property type="entry name" value="VWF_type-D"/>
</dbReference>
<dbReference type="FunFam" id="2.10.25.10:FF:000038">
    <property type="entry name" value="Fibrillin 2"/>
    <property type="match status" value="2"/>
</dbReference>